<dbReference type="SMART" id="SM00358">
    <property type="entry name" value="DSRM"/>
    <property type="match status" value="2"/>
</dbReference>
<accession>A0A913ZXH9</accession>
<keyword evidence="4" id="KW-0347">Helicase</keyword>
<dbReference type="AlphaFoldDB" id="A0A913ZXH9"/>
<dbReference type="Proteomes" id="UP000887568">
    <property type="component" value="Unplaced"/>
</dbReference>
<evidence type="ECO:0000313" key="14">
    <source>
        <dbReference type="EnsemblMetazoa" id="XP_038055761.1"/>
    </source>
</evidence>
<keyword evidence="2" id="KW-0547">Nucleotide-binding</keyword>
<evidence type="ECO:0000256" key="1">
    <source>
        <dbReference type="ARBA" id="ARBA00004123"/>
    </source>
</evidence>
<organism evidence="14 15">
    <name type="scientific">Patiria miniata</name>
    <name type="common">Bat star</name>
    <name type="synonym">Asterina miniata</name>
    <dbReference type="NCBI Taxonomy" id="46514"/>
    <lineage>
        <taxon>Eukaryota</taxon>
        <taxon>Metazoa</taxon>
        <taxon>Echinodermata</taxon>
        <taxon>Eleutherozoa</taxon>
        <taxon>Asterozoa</taxon>
        <taxon>Asteroidea</taxon>
        <taxon>Valvatacea</taxon>
        <taxon>Valvatida</taxon>
        <taxon>Asterinidae</taxon>
        <taxon>Patiria</taxon>
    </lineage>
</organism>
<feature type="domain" description="R3H" evidence="12">
    <location>
        <begin position="501"/>
        <end position="565"/>
    </location>
</feature>
<name>A0A913ZXH9_PATMI</name>
<evidence type="ECO:0000256" key="9">
    <source>
        <dbReference type="SAM" id="MobiDB-lite"/>
    </source>
</evidence>
<dbReference type="Pfam" id="PF11952">
    <property type="entry name" value="XTBD"/>
    <property type="match status" value="1"/>
</dbReference>
<dbReference type="PROSITE" id="PS51827">
    <property type="entry name" value="XTBD"/>
    <property type="match status" value="1"/>
</dbReference>
<feature type="region of interest" description="Disordered" evidence="9">
    <location>
        <begin position="78"/>
        <end position="173"/>
    </location>
</feature>
<dbReference type="InterPro" id="IPR021859">
    <property type="entry name" value="XTBD"/>
</dbReference>
<evidence type="ECO:0000256" key="8">
    <source>
        <dbReference type="PROSITE-ProRule" id="PRU00266"/>
    </source>
</evidence>
<evidence type="ECO:0000259" key="10">
    <source>
        <dbReference type="PROSITE" id="PS50137"/>
    </source>
</evidence>
<dbReference type="SMART" id="SM00393">
    <property type="entry name" value="R3H"/>
    <property type="match status" value="1"/>
</dbReference>
<dbReference type="InterPro" id="IPR000467">
    <property type="entry name" value="G_patch_dom"/>
</dbReference>
<evidence type="ECO:0000256" key="4">
    <source>
        <dbReference type="ARBA" id="ARBA00022806"/>
    </source>
</evidence>
<protein>
    <recommendedName>
        <fullName evidence="16">NF-kappa-B-repressing factor</fullName>
    </recommendedName>
</protein>
<dbReference type="Pfam" id="PF00035">
    <property type="entry name" value="dsrm"/>
    <property type="match status" value="1"/>
</dbReference>
<evidence type="ECO:0000256" key="2">
    <source>
        <dbReference type="ARBA" id="ARBA00022741"/>
    </source>
</evidence>
<comment type="subcellular location">
    <subcellularLocation>
        <location evidence="1">Nucleus</location>
    </subcellularLocation>
</comment>
<dbReference type="PANTHER" id="PTHR48430">
    <property type="entry name" value="PARTNER OF XRN-2 PROTEIN 1"/>
    <property type="match status" value="1"/>
</dbReference>
<keyword evidence="15" id="KW-1185">Reference proteome</keyword>
<dbReference type="InterPro" id="IPR014720">
    <property type="entry name" value="dsRBD_dom"/>
</dbReference>
<dbReference type="SMART" id="SM00443">
    <property type="entry name" value="G_patch"/>
    <property type="match status" value="1"/>
</dbReference>
<dbReference type="GO" id="GO:0005634">
    <property type="term" value="C:nucleus"/>
    <property type="evidence" value="ECO:0007669"/>
    <property type="project" value="UniProtKB-SubCell"/>
</dbReference>
<dbReference type="OMA" id="CKVPCEF"/>
<dbReference type="GO" id="GO:0005524">
    <property type="term" value="F:ATP binding"/>
    <property type="evidence" value="ECO:0007669"/>
    <property type="project" value="UniProtKB-KW"/>
</dbReference>
<dbReference type="EnsemblMetazoa" id="XM_038199833.1">
    <property type="protein sequence ID" value="XP_038055761.1"/>
    <property type="gene ID" value="LOC119727775"/>
</dbReference>
<sequence>MATTREMEEFLEEHRHKYEPSQHWRARKQFMINNWERYSGNQLVSLSMVWSNVEFDGATYPPELMARVQEMGQGITLDEPAAPVVREPPKVTVSKPKDEPQSKPESLLQLNPLTKRSYEEDSALNNKAQKTQSGQSAKERAISGYDARLGQRGGASQSAAWSQPSQRGAGPAGYDKVIADLAYNLKKQTSTSNRGGSALNKLHNAGLRLSLRPEVEYIEIPPPHLPHARRGRGKSPLDNPTWLCNLYMGDTLLASVEAKNKPDSKTAAAEKAVLLLEGSGFAVQNVNKQSKHGRSYYKEVVPHDRQLNSQTFPVNKQNKCGAPPPTWTLENFVLMEPSKAVPATSILINSAQSNHVPILFETSEDIRTVGGKSGFECTTIINGVTVCGGLHMNKREARNVSAENALTLLRKTCPVLRKNLHMAQGSAIKRNELAKGQVSLPPKKASAIEDTNLGHKMLKMMGWSGGALGKDGIVEPIQASEKFTREGLGYTVAVPKNSTNEIDMKAVRRILEDYVHSGRRDDLIFTSELSSEERKAIHQICNRFNLKSKSHGSGKKRYLVVNQKRKLNELVQEIAESGGTCGQYELLTPGKSKM</sequence>
<feature type="compositionally biased region" description="Low complexity" evidence="9">
    <location>
        <begin position="154"/>
        <end position="166"/>
    </location>
</feature>
<dbReference type="RefSeq" id="XP_038055761.1">
    <property type="nucleotide sequence ID" value="XM_038199833.1"/>
</dbReference>
<dbReference type="PANTHER" id="PTHR48430:SF1">
    <property type="entry name" value="PARTNER OF XRN-2 PROTEIN 1"/>
    <property type="match status" value="1"/>
</dbReference>
<dbReference type="GeneID" id="119727775"/>
<evidence type="ECO:0000259" key="13">
    <source>
        <dbReference type="PROSITE" id="PS51827"/>
    </source>
</evidence>
<dbReference type="Gene3D" id="3.30.160.20">
    <property type="match status" value="1"/>
</dbReference>
<dbReference type="Pfam" id="PF01424">
    <property type="entry name" value="R3H"/>
    <property type="match status" value="1"/>
</dbReference>
<dbReference type="GO" id="GO:0003677">
    <property type="term" value="F:DNA binding"/>
    <property type="evidence" value="ECO:0007669"/>
    <property type="project" value="UniProtKB-ARBA"/>
</dbReference>
<evidence type="ECO:0000313" key="15">
    <source>
        <dbReference type="Proteomes" id="UP000887568"/>
    </source>
</evidence>
<evidence type="ECO:0000259" key="12">
    <source>
        <dbReference type="PROSITE" id="PS51061"/>
    </source>
</evidence>
<evidence type="ECO:0000256" key="5">
    <source>
        <dbReference type="ARBA" id="ARBA00022840"/>
    </source>
</evidence>
<dbReference type="SUPFAM" id="SSF82708">
    <property type="entry name" value="R3H domain"/>
    <property type="match status" value="1"/>
</dbReference>
<dbReference type="Gene3D" id="3.30.1370.50">
    <property type="entry name" value="R3H-like domain"/>
    <property type="match status" value="1"/>
</dbReference>
<evidence type="ECO:0000259" key="11">
    <source>
        <dbReference type="PROSITE" id="PS50174"/>
    </source>
</evidence>
<evidence type="ECO:0000256" key="6">
    <source>
        <dbReference type="ARBA" id="ARBA00022884"/>
    </source>
</evidence>
<dbReference type="InterPro" id="IPR001374">
    <property type="entry name" value="R3H_dom"/>
</dbReference>
<keyword evidence="5" id="KW-0067">ATP-binding</keyword>
<keyword evidence="3" id="KW-0378">Hydrolase</keyword>
<evidence type="ECO:0008006" key="16">
    <source>
        <dbReference type="Google" id="ProtNLM"/>
    </source>
</evidence>
<feature type="domain" description="XRN2-binding (XTBD)" evidence="13">
    <location>
        <begin position="11"/>
        <end position="96"/>
    </location>
</feature>
<feature type="domain" description="G-patch" evidence="11">
    <location>
        <begin position="450"/>
        <end position="493"/>
    </location>
</feature>
<feature type="compositionally biased region" description="Polar residues" evidence="9">
    <location>
        <begin position="123"/>
        <end position="136"/>
    </location>
</feature>
<feature type="domain" description="DRBM" evidence="10">
    <location>
        <begin position="342"/>
        <end position="411"/>
    </location>
</feature>
<dbReference type="FunFam" id="3.30.1370.50:FF:000002">
    <property type="entry name" value="Immunoglobulin mu DNA-binding protein 2"/>
    <property type="match status" value="1"/>
</dbReference>
<keyword evidence="6 8" id="KW-0694">RNA-binding</keyword>
<evidence type="ECO:0000256" key="7">
    <source>
        <dbReference type="ARBA" id="ARBA00023242"/>
    </source>
</evidence>
<dbReference type="GO" id="GO:0016787">
    <property type="term" value="F:hydrolase activity"/>
    <property type="evidence" value="ECO:0007669"/>
    <property type="project" value="UniProtKB-KW"/>
</dbReference>
<dbReference type="PROSITE" id="PS50137">
    <property type="entry name" value="DS_RBD"/>
    <property type="match status" value="1"/>
</dbReference>
<dbReference type="OrthoDB" id="2359216at2759"/>
<reference evidence="14" key="1">
    <citation type="submission" date="2022-11" db="UniProtKB">
        <authorList>
            <consortium name="EnsemblMetazoa"/>
        </authorList>
    </citation>
    <scope>IDENTIFICATION</scope>
</reference>
<proteinExistence type="predicted"/>
<keyword evidence="7" id="KW-0539">Nucleus</keyword>
<evidence type="ECO:0000256" key="3">
    <source>
        <dbReference type="ARBA" id="ARBA00022801"/>
    </source>
</evidence>
<dbReference type="PROSITE" id="PS50174">
    <property type="entry name" value="G_PATCH"/>
    <property type="match status" value="1"/>
</dbReference>
<dbReference type="SUPFAM" id="SSF54768">
    <property type="entry name" value="dsRNA-binding domain-like"/>
    <property type="match status" value="1"/>
</dbReference>
<dbReference type="PROSITE" id="PS51061">
    <property type="entry name" value="R3H"/>
    <property type="match status" value="1"/>
</dbReference>
<dbReference type="GO" id="GO:0003723">
    <property type="term" value="F:RNA binding"/>
    <property type="evidence" value="ECO:0007669"/>
    <property type="project" value="UniProtKB-UniRule"/>
</dbReference>
<dbReference type="InterPro" id="IPR036867">
    <property type="entry name" value="R3H_dom_sf"/>
</dbReference>
<dbReference type="GO" id="GO:0004386">
    <property type="term" value="F:helicase activity"/>
    <property type="evidence" value="ECO:0007669"/>
    <property type="project" value="UniProtKB-KW"/>
</dbReference>
<dbReference type="Pfam" id="PF01585">
    <property type="entry name" value="G-patch"/>
    <property type="match status" value="1"/>
</dbReference>